<comment type="similarity">
    <text evidence="2">Belongs to the bacterial ring-hydroxylating dioxygenase beta subunit family.</text>
</comment>
<comment type="pathway">
    <text evidence="1">Aromatic compound metabolism.</text>
</comment>
<dbReference type="CDD" id="cd00667">
    <property type="entry name" value="ring_hydroxylating_dioxygenases_beta"/>
    <property type="match status" value="1"/>
</dbReference>
<evidence type="ECO:0000256" key="4">
    <source>
        <dbReference type="ARBA" id="ARBA00022964"/>
    </source>
</evidence>
<evidence type="ECO:0000256" key="5">
    <source>
        <dbReference type="ARBA" id="ARBA00023002"/>
    </source>
</evidence>
<proteinExistence type="inferred from homology"/>
<keyword evidence="3" id="KW-0058">Aromatic hydrocarbons catabolism</keyword>
<organism evidence="6 7">
    <name type="scientific">Oceanobacter antarcticus</name>
    <dbReference type="NCBI Taxonomy" id="3133425"/>
    <lineage>
        <taxon>Bacteria</taxon>
        <taxon>Pseudomonadati</taxon>
        <taxon>Pseudomonadota</taxon>
        <taxon>Gammaproteobacteria</taxon>
        <taxon>Oceanospirillales</taxon>
        <taxon>Oceanospirillaceae</taxon>
        <taxon>Oceanobacter</taxon>
    </lineage>
</organism>
<name>A0ABW8NNP1_9GAMM</name>
<sequence>MFYQSDDFTPVSPDEFHNISMLLAREYRLLDEERFDDWLAMLHPEIHYWMPGMENRRRENPLEHGFFDSQHMALFDDAMRDLKRRVARFQQPSAWAENPATRNVHIVAGIEAFRGATAGEYVVYSTFQSIRSRGLDEEYVFSGRRYDTWADMDGQLKLKKRLILMPNATLNCKNINTFI</sequence>
<accession>A0ABW8NNP1</accession>
<dbReference type="NCBIfam" id="NF007479">
    <property type="entry name" value="PRK10069.1"/>
    <property type="match status" value="1"/>
</dbReference>
<keyword evidence="7" id="KW-1185">Reference proteome</keyword>
<dbReference type="InterPro" id="IPR000391">
    <property type="entry name" value="Rng_hydr_dOase-bsu"/>
</dbReference>
<evidence type="ECO:0000256" key="1">
    <source>
        <dbReference type="ARBA" id="ARBA00005211"/>
    </source>
</evidence>
<protein>
    <submittedName>
        <fullName evidence="6">3-phenylpropionate/cinnamic acid dioxygenase subunit beta</fullName>
        <ecNumber evidence="6">1.14.12.19</ecNumber>
    </submittedName>
</protein>
<evidence type="ECO:0000256" key="2">
    <source>
        <dbReference type="ARBA" id="ARBA00009570"/>
    </source>
</evidence>
<evidence type="ECO:0000313" key="7">
    <source>
        <dbReference type="Proteomes" id="UP001620597"/>
    </source>
</evidence>
<gene>
    <name evidence="6" type="ORF">WG929_19590</name>
</gene>
<dbReference type="GO" id="GO:0008695">
    <property type="term" value="F:3-phenylpropionate dioxygenase activity"/>
    <property type="evidence" value="ECO:0007669"/>
    <property type="project" value="UniProtKB-EC"/>
</dbReference>
<evidence type="ECO:0000313" key="6">
    <source>
        <dbReference type="EMBL" id="MFK4754610.1"/>
    </source>
</evidence>
<reference evidence="6 7" key="1">
    <citation type="submission" date="2024-03" db="EMBL/GenBank/DDBJ databases">
        <title>High-quality draft genome sequence of Oceanobacter sp. wDCs-4.</title>
        <authorList>
            <person name="Dong C."/>
        </authorList>
    </citation>
    <scope>NUCLEOTIDE SEQUENCE [LARGE SCALE GENOMIC DNA]</scope>
    <source>
        <strain evidence="7">wDCs-4</strain>
    </source>
</reference>
<dbReference type="PANTHER" id="PTHR41534:SF2">
    <property type="entry name" value="3-PHENYLPROPIONATE_CINNAMIC ACID DIOXYGENASE SUBUNIT BETA"/>
    <property type="match status" value="1"/>
</dbReference>
<dbReference type="InterPro" id="IPR032710">
    <property type="entry name" value="NTF2-like_dom_sf"/>
</dbReference>
<dbReference type="RefSeq" id="WP_416207459.1">
    <property type="nucleotide sequence ID" value="NZ_JBBKTX010000036.1"/>
</dbReference>
<keyword evidence="4 6" id="KW-0223">Dioxygenase</keyword>
<comment type="caution">
    <text evidence="6">The sequence shown here is derived from an EMBL/GenBank/DDBJ whole genome shotgun (WGS) entry which is preliminary data.</text>
</comment>
<keyword evidence="5 6" id="KW-0560">Oxidoreductase</keyword>
<dbReference type="Proteomes" id="UP001620597">
    <property type="component" value="Unassembled WGS sequence"/>
</dbReference>
<dbReference type="Gene3D" id="3.10.450.50">
    <property type="match status" value="1"/>
</dbReference>
<dbReference type="Pfam" id="PF00866">
    <property type="entry name" value="Ring_hydroxyl_B"/>
    <property type="match status" value="1"/>
</dbReference>
<evidence type="ECO:0000256" key="3">
    <source>
        <dbReference type="ARBA" id="ARBA00022797"/>
    </source>
</evidence>
<dbReference type="SUPFAM" id="SSF54427">
    <property type="entry name" value="NTF2-like"/>
    <property type="match status" value="1"/>
</dbReference>
<dbReference type="PANTHER" id="PTHR41534">
    <property type="entry name" value="BLR3401 PROTEIN"/>
    <property type="match status" value="1"/>
</dbReference>
<dbReference type="EC" id="1.14.12.19" evidence="6"/>
<dbReference type="EMBL" id="JBBKTX010000036">
    <property type="protein sequence ID" value="MFK4754610.1"/>
    <property type="molecule type" value="Genomic_DNA"/>
</dbReference>